<dbReference type="RefSeq" id="WP_114768436.1">
    <property type="nucleotide sequence ID" value="NZ_QQBB01000001.1"/>
</dbReference>
<dbReference type="Proteomes" id="UP000254925">
    <property type="component" value="Unassembled WGS sequence"/>
</dbReference>
<feature type="transmembrane region" description="Helical" evidence="1">
    <location>
        <begin position="213"/>
        <end position="231"/>
    </location>
</feature>
<proteinExistence type="predicted"/>
<evidence type="ECO:0000313" key="3">
    <source>
        <dbReference type="EMBL" id="RDI62306.1"/>
    </source>
</evidence>
<sequence length="313" mass="33108">MSDGTERGGGLEMAAAMAISGTIGYFVIESGQSIWNVVFFRCLFGAVCLTAYCGWRGLLFPWRFTMGSFLLCLVGGVAIVLNWVLLFSAYDLVSISIATTVYNMQPFFLILLGVVLFGERPTADALAFIAVAFAGLLLVVKIDPAGFSLTGGYLAGIGLALGAAALYAVASIVTKRLKGIPPHLIALVQVALGTAMLAPLADFSALPAHGLQWGYLVTVGVVHTSLMYILLYSALQKLPTTRVAVLSFVYPAVAILVDYVAYGRDLSPAQWGGIALILLGSAGVNLKWRLGLTRPLDRATRGDRASPQPSEAA</sequence>
<dbReference type="InterPro" id="IPR000620">
    <property type="entry name" value="EamA_dom"/>
</dbReference>
<feature type="transmembrane region" description="Helical" evidence="1">
    <location>
        <begin position="92"/>
        <end position="118"/>
    </location>
</feature>
<dbReference type="InterPro" id="IPR037185">
    <property type="entry name" value="EmrE-like"/>
</dbReference>
<feature type="transmembrane region" description="Helical" evidence="1">
    <location>
        <begin position="184"/>
        <end position="201"/>
    </location>
</feature>
<feature type="transmembrane region" description="Helical" evidence="1">
    <location>
        <begin position="125"/>
        <end position="142"/>
    </location>
</feature>
<dbReference type="OrthoDB" id="9814238at2"/>
<dbReference type="EMBL" id="QQBB01000001">
    <property type="protein sequence ID" value="RDI62306.1"/>
    <property type="molecule type" value="Genomic_DNA"/>
</dbReference>
<gene>
    <name evidence="3" type="ORF">DES45_101574</name>
</gene>
<feature type="transmembrane region" description="Helical" evidence="1">
    <location>
        <begin position="9"/>
        <end position="28"/>
    </location>
</feature>
<feature type="transmembrane region" description="Helical" evidence="1">
    <location>
        <begin position="34"/>
        <end position="55"/>
    </location>
</feature>
<dbReference type="AlphaFoldDB" id="A0A370HUW6"/>
<dbReference type="PANTHER" id="PTHR22911:SF102">
    <property type="entry name" value="MEMBRANE PROTEIN"/>
    <property type="match status" value="1"/>
</dbReference>
<reference evidence="3 4" key="1">
    <citation type="submission" date="2018-07" db="EMBL/GenBank/DDBJ databases">
        <title>Genomic Encyclopedia of Type Strains, Phase IV (KMG-IV): sequencing the most valuable type-strain genomes for metagenomic binning, comparative biology and taxonomic classification.</title>
        <authorList>
            <person name="Goeker M."/>
        </authorList>
    </citation>
    <scope>NUCLEOTIDE SEQUENCE [LARGE SCALE GENOMIC DNA]</scope>
    <source>
        <strain evidence="3 4">DSM 14364</strain>
    </source>
</reference>
<keyword evidence="1" id="KW-1133">Transmembrane helix</keyword>
<organism evidence="3 4">
    <name type="scientific">Microvirga subterranea</name>
    <dbReference type="NCBI Taxonomy" id="186651"/>
    <lineage>
        <taxon>Bacteria</taxon>
        <taxon>Pseudomonadati</taxon>
        <taxon>Pseudomonadota</taxon>
        <taxon>Alphaproteobacteria</taxon>
        <taxon>Hyphomicrobiales</taxon>
        <taxon>Methylobacteriaceae</taxon>
        <taxon>Microvirga</taxon>
    </lineage>
</organism>
<dbReference type="Gene3D" id="1.10.3730.20">
    <property type="match status" value="1"/>
</dbReference>
<dbReference type="Pfam" id="PF00892">
    <property type="entry name" value="EamA"/>
    <property type="match status" value="2"/>
</dbReference>
<feature type="transmembrane region" description="Helical" evidence="1">
    <location>
        <begin position="268"/>
        <end position="288"/>
    </location>
</feature>
<name>A0A370HUW6_9HYPH</name>
<dbReference type="GO" id="GO:0016020">
    <property type="term" value="C:membrane"/>
    <property type="evidence" value="ECO:0007669"/>
    <property type="project" value="InterPro"/>
</dbReference>
<feature type="transmembrane region" description="Helical" evidence="1">
    <location>
        <begin position="243"/>
        <end position="262"/>
    </location>
</feature>
<evidence type="ECO:0000256" key="1">
    <source>
        <dbReference type="SAM" id="Phobius"/>
    </source>
</evidence>
<protein>
    <submittedName>
        <fullName evidence="3">Threonine/homoserine efflux transporter RhtA</fullName>
    </submittedName>
</protein>
<keyword evidence="4" id="KW-1185">Reference proteome</keyword>
<dbReference type="PANTHER" id="PTHR22911">
    <property type="entry name" value="ACYL-MALONYL CONDENSING ENZYME-RELATED"/>
    <property type="match status" value="1"/>
</dbReference>
<feature type="transmembrane region" description="Helical" evidence="1">
    <location>
        <begin position="154"/>
        <end position="172"/>
    </location>
</feature>
<evidence type="ECO:0000313" key="4">
    <source>
        <dbReference type="Proteomes" id="UP000254925"/>
    </source>
</evidence>
<keyword evidence="1" id="KW-0812">Transmembrane</keyword>
<comment type="caution">
    <text evidence="3">The sequence shown here is derived from an EMBL/GenBank/DDBJ whole genome shotgun (WGS) entry which is preliminary data.</text>
</comment>
<accession>A0A370HUW6</accession>
<keyword evidence="1" id="KW-0472">Membrane</keyword>
<feature type="transmembrane region" description="Helical" evidence="1">
    <location>
        <begin position="67"/>
        <end position="86"/>
    </location>
</feature>
<evidence type="ECO:0000259" key="2">
    <source>
        <dbReference type="Pfam" id="PF00892"/>
    </source>
</evidence>
<feature type="domain" description="EamA" evidence="2">
    <location>
        <begin position="14"/>
        <end position="140"/>
    </location>
</feature>
<dbReference type="SUPFAM" id="SSF103481">
    <property type="entry name" value="Multidrug resistance efflux transporter EmrE"/>
    <property type="match status" value="2"/>
</dbReference>
<feature type="domain" description="EamA" evidence="2">
    <location>
        <begin position="155"/>
        <end position="285"/>
    </location>
</feature>